<evidence type="ECO:0000313" key="7">
    <source>
        <dbReference type="EMBL" id="EGD56163.1"/>
    </source>
</evidence>
<organism evidence="7 8">
    <name type="scientific">Gordonia neofelifaecis NRRL B-59395</name>
    <dbReference type="NCBI Taxonomy" id="644548"/>
    <lineage>
        <taxon>Bacteria</taxon>
        <taxon>Bacillati</taxon>
        <taxon>Actinomycetota</taxon>
        <taxon>Actinomycetes</taxon>
        <taxon>Mycobacteriales</taxon>
        <taxon>Gordoniaceae</taxon>
        <taxon>Gordonia</taxon>
    </lineage>
</organism>
<feature type="region of interest" description="Disordered" evidence="5">
    <location>
        <begin position="1"/>
        <end position="22"/>
    </location>
</feature>
<gene>
    <name evidence="7" type="ORF">SCNU_04876</name>
</gene>
<evidence type="ECO:0000256" key="1">
    <source>
        <dbReference type="ARBA" id="ARBA00022448"/>
    </source>
</evidence>
<dbReference type="RefSeq" id="WP_009678240.1">
    <property type="nucleotide sequence ID" value="NZ_AEUD01000003.1"/>
</dbReference>
<protein>
    <recommendedName>
        <fullName evidence="4">ABC-type quaternary amine transporter</fullName>
        <ecNumber evidence="4">7.6.2.9</ecNumber>
    </recommendedName>
</protein>
<dbReference type="SMART" id="SM00382">
    <property type="entry name" value="AAA"/>
    <property type="match status" value="1"/>
</dbReference>
<sequence>MNLRIGRRTVTPRGRSSATPNLRTGAPAVALTDVTVAYDGTIALADCSFDVERGETVALLGPSGSGKSTALKAIAGFENVVSGTVTIDGRDVTELAPRHRGVGFVVQQYALFPHLTVRANVAFGLKAHRVRRADIGPRVNEVLRMVGMLGFADRLPRELSGGQQQRVAIARALAGRPDLLLLDEPLSALDTRLRQNMIVELQQLRSDLPEIAIVHVTHDQGEALALADRIGIMRNARLEAIDSAESLFHAPPSEFAATFLGGADILPVRALESISAGAVGIVDHGGIRLRARSQSTVAREKHVSLAVRPWAWEFGSTAPSNGFEVDVVDLQWRGAVRHVRARVVGTDQPIGVDVPVLREPPRPGDRVWVGVDPADVHVVPAEKSA</sequence>
<name>F1YG40_9ACTN</name>
<dbReference type="OrthoDB" id="9802264at2"/>
<dbReference type="STRING" id="644548.SCNU_04876"/>
<dbReference type="GO" id="GO:0043190">
    <property type="term" value="C:ATP-binding cassette (ABC) transporter complex"/>
    <property type="evidence" value="ECO:0007669"/>
    <property type="project" value="InterPro"/>
</dbReference>
<evidence type="ECO:0000256" key="2">
    <source>
        <dbReference type="ARBA" id="ARBA00022741"/>
    </source>
</evidence>
<dbReference type="EC" id="7.6.2.9" evidence="4"/>
<dbReference type="InterPro" id="IPR017871">
    <property type="entry name" value="ABC_transporter-like_CS"/>
</dbReference>
<dbReference type="GO" id="GO:0016887">
    <property type="term" value="F:ATP hydrolysis activity"/>
    <property type="evidence" value="ECO:0007669"/>
    <property type="project" value="InterPro"/>
</dbReference>
<reference evidence="7 8" key="1">
    <citation type="journal article" date="2011" name="J. Bacteriol.">
        <title>Draft Genome Sequence of Gordonia neofelifaecis NRRL B-59395, a Cholesterol-Degrading Actinomycete.</title>
        <authorList>
            <person name="Ge F."/>
            <person name="Li W."/>
            <person name="Chen G."/>
            <person name="Liu Y."/>
            <person name="Zhang G."/>
            <person name="Yong B."/>
            <person name="Wang Q."/>
            <person name="Wang N."/>
            <person name="Huang Z."/>
            <person name="Li W."/>
            <person name="Wang J."/>
            <person name="Wu C."/>
            <person name="Xie Q."/>
            <person name="Liu G."/>
        </authorList>
    </citation>
    <scope>NUCLEOTIDE SEQUENCE [LARGE SCALE GENOMIC DNA]</scope>
    <source>
        <strain evidence="7 8">NRRL B-59395</strain>
    </source>
</reference>
<evidence type="ECO:0000256" key="5">
    <source>
        <dbReference type="SAM" id="MobiDB-lite"/>
    </source>
</evidence>
<keyword evidence="2" id="KW-0547">Nucleotide-binding</keyword>
<dbReference type="PANTHER" id="PTHR42781:SF4">
    <property type="entry name" value="SPERMIDINE_PUTRESCINE IMPORT ATP-BINDING PROTEIN POTA"/>
    <property type="match status" value="1"/>
</dbReference>
<dbReference type="SUPFAM" id="SSF52540">
    <property type="entry name" value="P-loop containing nucleoside triphosphate hydrolases"/>
    <property type="match status" value="1"/>
</dbReference>
<dbReference type="Gene3D" id="3.40.50.300">
    <property type="entry name" value="P-loop containing nucleotide triphosphate hydrolases"/>
    <property type="match status" value="1"/>
</dbReference>
<dbReference type="SUPFAM" id="SSF50331">
    <property type="entry name" value="MOP-like"/>
    <property type="match status" value="1"/>
</dbReference>
<keyword evidence="8" id="KW-1185">Reference proteome</keyword>
<dbReference type="EMBL" id="AEUD01000003">
    <property type="protein sequence ID" value="EGD56163.1"/>
    <property type="molecule type" value="Genomic_DNA"/>
</dbReference>
<dbReference type="FunFam" id="3.40.50.300:FF:000425">
    <property type="entry name" value="Probable ABC transporter, ATP-binding subunit"/>
    <property type="match status" value="1"/>
</dbReference>
<evidence type="ECO:0000313" key="8">
    <source>
        <dbReference type="Proteomes" id="UP000035065"/>
    </source>
</evidence>
<dbReference type="PROSITE" id="PS50893">
    <property type="entry name" value="ABC_TRANSPORTER_2"/>
    <property type="match status" value="1"/>
</dbReference>
<comment type="caution">
    <text evidence="7">The sequence shown here is derived from an EMBL/GenBank/DDBJ whole genome shotgun (WGS) entry which is preliminary data.</text>
</comment>
<dbReference type="InterPro" id="IPR008995">
    <property type="entry name" value="Mo/tungstate-bd_C_term_dom"/>
</dbReference>
<dbReference type="InterPro" id="IPR003593">
    <property type="entry name" value="AAA+_ATPase"/>
</dbReference>
<dbReference type="GO" id="GO:0005524">
    <property type="term" value="F:ATP binding"/>
    <property type="evidence" value="ECO:0007669"/>
    <property type="project" value="UniProtKB-KW"/>
</dbReference>
<dbReference type="Pfam" id="PF08402">
    <property type="entry name" value="TOBE_2"/>
    <property type="match status" value="1"/>
</dbReference>
<dbReference type="AlphaFoldDB" id="F1YG40"/>
<evidence type="ECO:0000256" key="3">
    <source>
        <dbReference type="ARBA" id="ARBA00022840"/>
    </source>
</evidence>
<evidence type="ECO:0000259" key="6">
    <source>
        <dbReference type="PROSITE" id="PS50893"/>
    </source>
</evidence>
<dbReference type="Proteomes" id="UP000035065">
    <property type="component" value="Unassembled WGS sequence"/>
</dbReference>
<accession>F1YG40</accession>
<keyword evidence="1" id="KW-0813">Transport</keyword>
<dbReference type="InterPro" id="IPR013611">
    <property type="entry name" value="Transp-assoc_OB_typ2"/>
</dbReference>
<dbReference type="PROSITE" id="PS00211">
    <property type="entry name" value="ABC_TRANSPORTER_1"/>
    <property type="match status" value="1"/>
</dbReference>
<dbReference type="PANTHER" id="PTHR42781">
    <property type="entry name" value="SPERMIDINE/PUTRESCINE IMPORT ATP-BINDING PROTEIN POTA"/>
    <property type="match status" value="1"/>
</dbReference>
<dbReference type="eggNOG" id="COG3842">
    <property type="taxonomic scope" value="Bacteria"/>
</dbReference>
<dbReference type="InterPro" id="IPR050093">
    <property type="entry name" value="ABC_SmlMolc_Importer"/>
</dbReference>
<dbReference type="Pfam" id="PF00005">
    <property type="entry name" value="ABC_tran"/>
    <property type="match status" value="1"/>
</dbReference>
<dbReference type="InterPro" id="IPR003439">
    <property type="entry name" value="ABC_transporter-like_ATP-bd"/>
</dbReference>
<keyword evidence="3" id="KW-0067">ATP-binding</keyword>
<proteinExistence type="predicted"/>
<evidence type="ECO:0000256" key="4">
    <source>
        <dbReference type="ARBA" id="ARBA00066388"/>
    </source>
</evidence>
<dbReference type="InterPro" id="IPR027417">
    <property type="entry name" value="P-loop_NTPase"/>
</dbReference>
<feature type="domain" description="ABC transporter" evidence="6">
    <location>
        <begin position="29"/>
        <end position="260"/>
    </location>
</feature>
<dbReference type="GO" id="GO:0015418">
    <property type="term" value="F:ABC-type quaternary ammonium compound transporting activity"/>
    <property type="evidence" value="ECO:0007669"/>
    <property type="project" value="UniProtKB-EC"/>
</dbReference>